<evidence type="ECO:0000313" key="2">
    <source>
        <dbReference type="Proteomes" id="UP000188268"/>
    </source>
</evidence>
<dbReference type="AlphaFoldDB" id="A0A1R3HWJ4"/>
<dbReference type="EMBL" id="AWWV01011074">
    <property type="protein sequence ID" value="OMO74737.1"/>
    <property type="molecule type" value="Genomic_DNA"/>
</dbReference>
<name>A0A1R3HWJ4_COCAP</name>
<protein>
    <submittedName>
        <fullName evidence="1">Uncharacterized protein</fullName>
    </submittedName>
</protein>
<sequence length="41" mass="4732">MTLHTTERAESKFAEDYNFPTIKGGFQIIKPGRKPKHLDND</sequence>
<dbReference type="Gramene" id="OMO74737">
    <property type="protein sequence ID" value="OMO74737"/>
    <property type="gene ID" value="CCACVL1_16496"/>
</dbReference>
<comment type="caution">
    <text evidence="1">The sequence shown here is derived from an EMBL/GenBank/DDBJ whole genome shotgun (WGS) entry which is preliminary data.</text>
</comment>
<reference evidence="1 2" key="1">
    <citation type="submission" date="2013-09" db="EMBL/GenBank/DDBJ databases">
        <title>Corchorus capsularis genome sequencing.</title>
        <authorList>
            <person name="Alam M."/>
            <person name="Haque M.S."/>
            <person name="Islam M.S."/>
            <person name="Emdad E.M."/>
            <person name="Islam M.M."/>
            <person name="Ahmed B."/>
            <person name="Halim A."/>
            <person name="Hossen Q.M.M."/>
            <person name="Hossain M.Z."/>
            <person name="Ahmed R."/>
            <person name="Khan M.M."/>
            <person name="Islam R."/>
            <person name="Rashid M.M."/>
            <person name="Khan S.A."/>
            <person name="Rahman M.S."/>
            <person name="Alam M."/>
        </authorList>
    </citation>
    <scope>NUCLEOTIDE SEQUENCE [LARGE SCALE GENOMIC DNA]</scope>
    <source>
        <strain evidence="2">cv. CVL-1</strain>
        <tissue evidence="1">Whole seedling</tissue>
    </source>
</reference>
<keyword evidence="2" id="KW-1185">Reference proteome</keyword>
<proteinExistence type="predicted"/>
<accession>A0A1R3HWJ4</accession>
<organism evidence="1 2">
    <name type="scientific">Corchorus capsularis</name>
    <name type="common">Jute</name>
    <dbReference type="NCBI Taxonomy" id="210143"/>
    <lineage>
        <taxon>Eukaryota</taxon>
        <taxon>Viridiplantae</taxon>
        <taxon>Streptophyta</taxon>
        <taxon>Embryophyta</taxon>
        <taxon>Tracheophyta</taxon>
        <taxon>Spermatophyta</taxon>
        <taxon>Magnoliopsida</taxon>
        <taxon>eudicotyledons</taxon>
        <taxon>Gunneridae</taxon>
        <taxon>Pentapetalae</taxon>
        <taxon>rosids</taxon>
        <taxon>malvids</taxon>
        <taxon>Malvales</taxon>
        <taxon>Malvaceae</taxon>
        <taxon>Grewioideae</taxon>
        <taxon>Apeibeae</taxon>
        <taxon>Corchorus</taxon>
    </lineage>
</organism>
<dbReference type="Proteomes" id="UP000188268">
    <property type="component" value="Unassembled WGS sequence"/>
</dbReference>
<gene>
    <name evidence="1" type="ORF">CCACVL1_16496</name>
</gene>
<evidence type="ECO:0000313" key="1">
    <source>
        <dbReference type="EMBL" id="OMO74737.1"/>
    </source>
</evidence>